<keyword evidence="4 5" id="KW-0472">Membrane</keyword>
<keyword evidence="3 5" id="KW-1133">Transmembrane helix</keyword>
<dbReference type="eggNOG" id="arCOG01467">
    <property type="taxonomic scope" value="Archaea"/>
</dbReference>
<reference evidence="7 8" key="1">
    <citation type="journal article" date="2010" name="Stand. Genomic Sci.">
        <title>Complete genome sequence of Archaeoglobus profundus type strain (AV18).</title>
        <authorList>
            <person name="von Jan M."/>
            <person name="Lapidus A."/>
            <person name="Del Rio T.G."/>
            <person name="Copeland A."/>
            <person name="Tice H."/>
            <person name="Cheng J.F."/>
            <person name="Lucas S."/>
            <person name="Chen F."/>
            <person name="Nolan M."/>
            <person name="Goodwin L."/>
            <person name="Han C."/>
            <person name="Pitluck S."/>
            <person name="Liolios K."/>
            <person name="Ivanova N."/>
            <person name="Mavromatis K."/>
            <person name="Ovchinnikova G."/>
            <person name="Chertkov O."/>
            <person name="Pati A."/>
            <person name="Chen A."/>
            <person name="Palaniappan K."/>
            <person name="Land M."/>
            <person name="Hauser L."/>
            <person name="Chang Y.J."/>
            <person name="Jeffries C.D."/>
            <person name="Saunders E."/>
            <person name="Brettin T."/>
            <person name="Detter J.C."/>
            <person name="Chain P."/>
            <person name="Eichinger K."/>
            <person name="Huber H."/>
            <person name="Spring S."/>
            <person name="Rohde M."/>
            <person name="Goker M."/>
            <person name="Wirth R."/>
            <person name="Woyke T."/>
            <person name="Bristow J."/>
            <person name="Eisen J.A."/>
            <person name="Markowitz V."/>
            <person name="Hugenholtz P."/>
            <person name="Kyrpides N.C."/>
            <person name="Klenk H.P."/>
        </authorList>
    </citation>
    <scope>NUCLEOTIDE SEQUENCE [LARGE SCALE GENOMIC DNA]</scope>
    <source>
        <strain evidence="8">DSM 5631 / JCM 9629 / NBRC 100127 / Av18</strain>
    </source>
</reference>
<dbReference type="Pfam" id="PF01061">
    <property type="entry name" value="ABC2_membrane"/>
    <property type="match status" value="1"/>
</dbReference>
<dbReference type="STRING" id="572546.Arcpr_1289"/>
<dbReference type="Proteomes" id="UP000001901">
    <property type="component" value="Chromosome"/>
</dbReference>
<evidence type="ECO:0000256" key="5">
    <source>
        <dbReference type="SAM" id="Phobius"/>
    </source>
</evidence>
<feature type="transmembrane region" description="Helical" evidence="5">
    <location>
        <begin position="172"/>
        <end position="191"/>
    </location>
</feature>
<dbReference type="RefSeq" id="WP_012940676.1">
    <property type="nucleotide sequence ID" value="NC_013741.1"/>
</dbReference>
<dbReference type="PIRSF" id="PIRSF006648">
    <property type="entry name" value="DrrB"/>
    <property type="match status" value="1"/>
</dbReference>
<dbReference type="GeneID" id="8739976"/>
<evidence type="ECO:0000256" key="3">
    <source>
        <dbReference type="ARBA" id="ARBA00022989"/>
    </source>
</evidence>
<feature type="domain" description="ABC transmembrane type-2" evidence="6">
    <location>
        <begin position="26"/>
        <end position="250"/>
    </location>
</feature>
<evidence type="ECO:0000313" key="7">
    <source>
        <dbReference type="EMBL" id="ADB58340.1"/>
    </source>
</evidence>
<organism evidence="7 8">
    <name type="scientific">Archaeoglobus profundus (strain DSM 5631 / JCM 9629 / NBRC 100127 / Av18)</name>
    <dbReference type="NCBI Taxonomy" id="572546"/>
    <lineage>
        <taxon>Archaea</taxon>
        <taxon>Methanobacteriati</taxon>
        <taxon>Methanobacteriota</taxon>
        <taxon>Archaeoglobi</taxon>
        <taxon>Archaeoglobales</taxon>
        <taxon>Archaeoglobaceae</taxon>
        <taxon>Archaeoglobus</taxon>
    </lineage>
</organism>
<gene>
    <name evidence="7" type="ordered locus">Arcpr_1289</name>
</gene>
<feature type="transmembrane region" description="Helical" evidence="5">
    <location>
        <begin position="105"/>
        <end position="131"/>
    </location>
</feature>
<dbReference type="PRINTS" id="PR00164">
    <property type="entry name" value="ABC2TRNSPORT"/>
</dbReference>
<accession>D2RDZ6</accession>
<dbReference type="PANTHER" id="PTHR43077:SF10">
    <property type="entry name" value="TRANSPORT PERMEASE PROTEIN"/>
    <property type="match status" value="1"/>
</dbReference>
<feature type="transmembrane region" description="Helical" evidence="5">
    <location>
        <begin position="229"/>
        <end position="247"/>
    </location>
</feature>
<dbReference type="PANTHER" id="PTHR43077">
    <property type="entry name" value="TRANSPORT PERMEASE YVFS-RELATED"/>
    <property type="match status" value="1"/>
</dbReference>
<keyword evidence="2 5" id="KW-0812">Transmembrane</keyword>
<evidence type="ECO:0000256" key="1">
    <source>
        <dbReference type="ARBA" id="ARBA00004141"/>
    </source>
</evidence>
<evidence type="ECO:0000313" key="8">
    <source>
        <dbReference type="Proteomes" id="UP000001901"/>
    </source>
</evidence>
<feature type="transmembrane region" description="Helical" evidence="5">
    <location>
        <begin position="137"/>
        <end position="160"/>
    </location>
</feature>
<dbReference type="PaxDb" id="572546-Arcpr_1289"/>
<evidence type="ECO:0000259" key="6">
    <source>
        <dbReference type="PROSITE" id="PS51012"/>
    </source>
</evidence>
<dbReference type="InterPro" id="IPR013525">
    <property type="entry name" value="ABC2_TM"/>
</dbReference>
<dbReference type="PROSITE" id="PS51012">
    <property type="entry name" value="ABC_TM2"/>
    <property type="match status" value="1"/>
</dbReference>
<feature type="transmembrane region" description="Helical" evidence="5">
    <location>
        <begin position="28"/>
        <end position="46"/>
    </location>
</feature>
<dbReference type="InterPro" id="IPR047817">
    <property type="entry name" value="ABC2_TM_bact-type"/>
</dbReference>
<comment type="subcellular location">
    <subcellularLocation>
        <location evidence="1">Membrane</location>
        <topology evidence="1">Multi-pass membrane protein</topology>
    </subcellularLocation>
</comment>
<proteinExistence type="predicted"/>
<name>D2RDZ6_ARCPA</name>
<evidence type="ECO:0000256" key="4">
    <source>
        <dbReference type="ARBA" id="ARBA00023136"/>
    </source>
</evidence>
<protein>
    <submittedName>
        <fullName evidence="7">ABC-2 type transporter</fullName>
    </submittedName>
</protein>
<sequence length="252" mass="28101">MTFVQNINAVYVLWLRDVKRFVRARSRFLGSLGMPFFFLIFFSLGFRRATIPTLSIPYIDFVTPGIVSMIILFGGTFSGVSVVWDRQFGFLREILVSPASGTSIAFGRILGGTTIAMLQAVIMMFVSLFVGFRPNPIGIPMALIFMFLTGITFTGIGIIFSTQMRDMHGFQLVVNFFVFPLFLLSGALFPIDELGRLKWLALLNPMSYGVDGVRWCLTGYTEIDPTIDFAVLLLVGAVSTILAGFLFSRMEE</sequence>
<dbReference type="HOGENOM" id="CLU_039483_2_3_2"/>
<dbReference type="InterPro" id="IPR051328">
    <property type="entry name" value="T7SS_ABC-Transporter"/>
</dbReference>
<evidence type="ECO:0000256" key="2">
    <source>
        <dbReference type="ARBA" id="ARBA00022692"/>
    </source>
</evidence>
<dbReference type="AlphaFoldDB" id="D2RDZ6"/>
<keyword evidence="8" id="KW-1185">Reference proteome</keyword>
<dbReference type="EMBL" id="CP001857">
    <property type="protein sequence ID" value="ADB58340.1"/>
    <property type="molecule type" value="Genomic_DNA"/>
</dbReference>
<dbReference type="KEGG" id="apo:Arcpr_1289"/>
<dbReference type="InterPro" id="IPR000412">
    <property type="entry name" value="ABC_2_transport"/>
</dbReference>
<feature type="transmembrane region" description="Helical" evidence="5">
    <location>
        <begin position="66"/>
        <end position="84"/>
    </location>
</feature>
<dbReference type="GO" id="GO:0140359">
    <property type="term" value="F:ABC-type transporter activity"/>
    <property type="evidence" value="ECO:0007669"/>
    <property type="project" value="InterPro"/>
</dbReference>
<dbReference type="GO" id="GO:0043190">
    <property type="term" value="C:ATP-binding cassette (ABC) transporter complex"/>
    <property type="evidence" value="ECO:0007669"/>
    <property type="project" value="InterPro"/>
</dbReference>